<keyword evidence="2" id="KW-0732">Signal</keyword>
<dbReference type="AlphaFoldDB" id="A0A3M8CQR6"/>
<reference evidence="3 4" key="1">
    <citation type="submission" date="2018-10" db="EMBL/GenBank/DDBJ databases">
        <title>Phylogenomics of Brevibacillus.</title>
        <authorList>
            <person name="Dunlap C."/>
        </authorList>
    </citation>
    <scope>NUCLEOTIDE SEQUENCE [LARGE SCALE GENOMIC DNA]</scope>
    <source>
        <strain evidence="3 4">JCM 15085</strain>
    </source>
</reference>
<gene>
    <name evidence="3" type="ORF">EDM58_13545</name>
</gene>
<sequence>MKQWKKGIVTTALAMGLVMPIGAQAQSIQAQPLSNPGAVTSVPEQESQDHHGHHKFKMRLSVHQKMYMTLLAEKYTPKQAAEWQSVFKERERLIGELKAARKTSSQEGKMNKQAKTESEDADHRAHMEKSRQVYKEFHAAIESGEEAKIKEVLPKLLEQMKAKNERLAKKVAEAKK</sequence>
<dbReference type="RefSeq" id="WP_122913785.1">
    <property type="nucleotide sequence ID" value="NZ_RHHT01000027.1"/>
</dbReference>
<name>A0A3M8CQR6_9BACL</name>
<evidence type="ECO:0008006" key="5">
    <source>
        <dbReference type="Google" id="ProtNLM"/>
    </source>
</evidence>
<protein>
    <recommendedName>
        <fullName evidence="5">LTXXQ motif family protein</fullName>
    </recommendedName>
</protein>
<feature type="compositionally biased region" description="Basic and acidic residues" evidence="1">
    <location>
        <begin position="114"/>
        <end position="129"/>
    </location>
</feature>
<feature type="region of interest" description="Disordered" evidence="1">
    <location>
        <begin position="32"/>
        <end position="53"/>
    </location>
</feature>
<dbReference type="EMBL" id="RHHT01000027">
    <property type="protein sequence ID" value="RNB78024.1"/>
    <property type="molecule type" value="Genomic_DNA"/>
</dbReference>
<evidence type="ECO:0000313" key="4">
    <source>
        <dbReference type="Proteomes" id="UP000281915"/>
    </source>
</evidence>
<evidence type="ECO:0000256" key="2">
    <source>
        <dbReference type="SAM" id="SignalP"/>
    </source>
</evidence>
<dbReference type="Proteomes" id="UP000281915">
    <property type="component" value="Unassembled WGS sequence"/>
</dbReference>
<comment type="caution">
    <text evidence="3">The sequence shown here is derived from an EMBL/GenBank/DDBJ whole genome shotgun (WGS) entry which is preliminary data.</text>
</comment>
<feature type="region of interest" description="Disordered" evidence="1">
    <location>
        <begin position="99"/>
        <end position="129"/>
    </location>
</feature>
<evidence type="ECO:0000256" key="1">
    <source>
        <dbReference type="SAM" id="MobiDB-lite"/>
    </source>
</evidence>
<organism evidence="3 4">
    <name type="scientific">Brevibacillus panacihumi</name>
    <dbReference type="NCBI Taxonomy" id="497735"/>
    <lineage>
        <taxon>Bacteria</taxon>
        <taxon>Bacillati</taxon>
        <taxon>Bacillota</taxon>
        <taxon>Bacilli</taxon>
        <taxon>Bacillales</taxon>
        <taxon>Paenibacillaceae</taxon>
        <taxon>Brevibacillus</taxon>
    </lineage>
</organism>
<proteinExistence type="predicted"/>
<feature type="signal peptide" evidence="2">
    <location>
        <begin position="1"/>
        <end position="25"/>
    </location>
</feature>
<feature type="compositionally biased region" description="Polar residues" evidence="1">
    <location>
        <begin position="32"/>
        <end position="45"/>
    </location>
</feature>
<feature type="chain" id="PRO_5018162926" description="LTXXQ motif family protein" evidence="2">
    <location>
        <begin position="26"/>
        <end position="176"/>
    </location>
</feature>
<evidence type="ECO:0000313" key="3">
    <source>
        <dbReference type="EMBL" id="RNB78024.1"/>
    </source>
</evidence>
<accession>A0A3M8CQR6</accession>